<reference evidence="4 5" key="1">
    <citation type="submission" date="2016-11" db="EMBL/GenBank/DDBJ databases">
        <authorList>
            <person name="Jaros S."/>
            <person name="Januszkiewicz K."/>
            <person name="Wedrychowicz H."/>
        </authorList>
    </citation>
    <scope>NUCLEOTIDE SEQUENCE [LARGE SCALE GENOMIC DNA]</scope>
    <source>
        <strain evidence="4 5">CGMCC 1.7049</strain>
    </source>
</reference>
<evidence type="ECO:0000256" key="2">
    <source>
        <dbReference type="ARBA" id="ARBA00022842"/>
    </source>
</evidence>
<evidence type="ECO:0000259" key="3">
    <source>
        <dbReference type="Pfam" id="PF12804"/>
    </source>
</evidence>
<dbReference type="GO" id="GO:0016779">
    <property type="term" value="F:nucleotidyltransferase activity"/>
    <property type="evidence" value="ECO:0007669"/>
    <property type="project" value="TreeGrafter"/>
</dbReference>
<dbReference type="PANTHER" id="PTHR19136:SF81">
    <property type="entry name" value="MOLYBDENUM COFACTOR GUANYLYLTRANSFERASE"/>
    <property type="match status" value="1"/>
</dbReference>
<feature type="domain" description="MobA-like NTP transferase" evidence="3">
    <location>
        <begin position="5"/>
        <end position="141"/>
    </location>
</feature>
<keyword evidence="5" id="KW-1185">Reference proteome</keyword>
<dbReference type="SUPFAM" id="SSF53448">
    <property type="entry name" value="Nucleotide-diphospho-sugar transferases"/>
    <property type="match status" value="1"/>
</dbReference>
<dbReference type="AlphaFoldDB" id="A0A1M5P4V3"/>
<dbReference type="OrthoDB" id="159246at2"/>
<dbReference type="PANTHER" id="PTHR19136">
    <property type="entry name" value="MOLYBDENUM COFACTOR GUANYLYLTRANSFERASE"/>
    <property type="match status" value="1"/>
</dbReference>
<name>A0A1M5P4V3_9GAMM</name>
<dbReference type="InterPro" id="IPR029044">
    <property type="entry name" value="Nucleotide-diphossugar_trans"/>
</dbReference>
<accession>A0A1M5P4V3</accession>
<dbReference type="STRING" id="490188.SAMN04488068_2022"/>
<organism evidence="4 5">
    <name type="scientific">Hydrocarboniphaga daqingensis</name>
    <dbReference type="NCBI Taxonomy" id="490188"/>
    <lineage>
        <taxon>Bacteria</taxon>
        <taxon>Pseudomonadati</taxon>
        <taxon>Pseudomonadota</taxon>
        <taxon>Gammaproteobacteria</taxon>
        <taxon>Nevskiales</taxon>
        <taxon>Nevskiaceae</taxon>
        <taxon>Hydrocarboniphaga</taxon>
    </lineage>
</organism>
<dbReference type="Pfam" id="PF12804">
    <property type="entry name" value="NTP_transf_3"/>
    <property type="match status" value="1"/>
</dbReference>
<dbReference type="RefSeq" id="WP_072897103.1">
    <property type="nucleotide sequence ID" value="NZ_FQWZ01000004.1"/>
</dbReference>
<keyword evidence="2" id="KW-0460">Magnesium</keyword>
<keyword evidence="1 4" id="KW-0808">Transferase</keyword>
<evidence type="ECO:0000256" key="1">
    <source>
        <dbReference type="ARBA" id="ARBA00022679"/>
    </source>
</evidence>
<dbReference type="EMBL" id="FQWZ01000004">
    <property type="protein sequence ID" value="SHG96765.1"/>
    <property type="molecule type" value="Genomic_DNA"/>
</dbReference>
<dbReference type="Gene3D" id="3.90.550.10">
    <property type="entry name" value="Spore Coat Polysaccharide Biosynthesis Protein SpsA, Chain A"/>
    <property type="match status" value="1"/>
</dbReference>
<gene>
    <name evidence="4" type="ORF">SAMN04488068_2022</name>
</gene>
<dbReference type="Proteomes" id="UP000199758">
    <property type="component" value="Unassembled WGS sequence"/>
</dbReference>
<sequence>MSLTAVVLAGSRGPDDPLAVYAGVRHKALIDIAGTPMLERVVSALAAVEAIGRIVVVIEIPQALRESTSLRAAAGACELQVVDAAGSPSASVMLALQQFDTPLLVTTADHALLEPEWVRYFLDAAQRAPADVCAALAGSDAVLAALPTTRRTWLRFREGRYSGCNLFYFATPAAAGVARVWRAFEAERKQPLKMVSRLGWGTALRYLLGWLGRQQALSRLGRMAGARLAIVDMPFGLAAVDVDKPSDLDLVRGLLAARAGC</sequence>
<proteinExistence type="predicted"/>
<evidence type="ECO:0000313" key="5">
    <source>
        <dbReference type="Proteomes" id="UP000199758"/>
    </source>
</evidence>
<evidence type="ECO:0000313" key="4">
    <source>
        <dbReference type="EMBL" id="SHG96765.1"/>
    </source>
</evidence>
<dbReference type="InterPro" id="IPR025877">
    <property type="entry name" value="MobA-like_NTP_Trfase"/>
</dbReference>
<protein>
    <submittedName>
        <fullName evidence="4">MobA-like NTP transferase domain-containing protein</fullName>
    </submittedName>
</protein>